<evidence type="ECO:0008006" key="5">
    <source>
        <dbReference type="Google" id="ProtNLM"/>
    </source>
</evidence>
<feature type="compositionally biased region" description="Low complexity" evidence="1">
    <location>
        <begin position="28"/>
        <end position="45"/>
    </location>
</feature>
<keyword evidence="4" id="KW-1185">Reference proteome</keyword>
<feature type="signal peptide" evidence="2">
    <location>
        <begin position="1"/>
        <end position="26"/>
    </location>
</feature>
<dbReference type="EMBL" id="JAWQEV010000004">
    <property type="protein sequence ID" value="MDW4573649.1"/>
    <property type="molecule type" value="Genomic_DNA"/>
</dbReference>
<sequence length="241" mass="23890">MTVRTRSLVAGFGLALLAAGVLTACATPAGSGSTPAPSSSSSTGGDDSEISAAWLDNGSTIGLVTLGSSTCVPVAGDVSYDKGVLTVELVEPDEDAACTKDFVPRVTLVGVPEGVDPADELEITVSGAGVTGDTDLDGVADLPATEEYAPSAGWTGEDGQLVILTWGSSGCPPVVENVEATGASEVTVTFATPPANQVCTMDMAPRGTVAVVEGLEEDSGAVAILTGAEFADVKVPIAGTD</sequence>
<evidence type="ECO:0000313" key="4">
    <source>
        <dbReference type="Proteomes" id="UP001283109"/>
    </source>
</evidence>
<keyword evidence="2" id="KW-0732">Signal</keyword>
<evidence type="ECO:0000313" key="3">
    <source>
        <dbReference type="EMBL" id="MDW4573649.1"/>
    </source>
</evidence>
<reference evidence="3 4" key="1">
    <citation type="submission" date="2023-11" db="EMBL/GenBank/DDBJ databases">
        <title>Draft genome sequence of Microbacterium arthrosphaerae JCM 30492.</title>
        <authorList>
            <person name="Zhang G."/>
            <person name="Ding Y."/>
        </authorList>
    </citation>
    <scope>NUCLEOTIDE SEQUENCE [LARGE SCALE GENOMIC DNA]</scope>
    <source>
        <strain evidence="3 4">JCM 30492</strain>
    </source>
</reference>
<feature type="region of interest" description="Disordered" evidence="1">
    <location>
        <begin position="28"/>
        <end position="50"/>
    </location>
</feature>
<name>A0ABU4H6Z5_9MICO</name>
<accession>A0ABU4H6Z5</accession>
<proteinExistence type="predicted"/>
<evidence type="ECO:0000256" key="2">
    <source>
        <dbReference type="SAM" id="SignalP"/>
    </source>
</evidence>
<feature type="chain" id="PRO_5045411376" description="Lipoprotein" evidence="2">
    <location>
        <begin position="27"/>
        <end position="241"/>
    </location>
</feature>
<dbReference type="Proteomes" id="UP001283109">
    <property type="component" value="Unassembled WGS sequence"/>
</dbReference>
<dbReference type="RefSeq" id="WP_318354171.1">
    <property type="nucleotide sequence ID" value="NZ_JAWQEV010000004.1"/>
</dbReference>
<organism evidence="3 4">
    <name type="scientific">Microbacterium arthrosphaerae</name>
    <dbReference type="NCBI Taxonomy" id="792652"/>
    <lineage>
        <taxon>Bacteria</taxon>
        <taxon>Bacillati</taxon>
        <taxon>Actinomycetota</taxon>
        <taxon>Actinomycetes</taxon>
        <taxon>Micrococcales</taxon>
        <taxon>Microbacteriaceae</taxon>
        <taxon>Microbacterium</taxon>
    </lineage>
</organism>
<gene>
    <name evidence="3" type="ORF">R8Z58_12785</name>
</gene>
<evidence type="ECO:0000256" key="1">
    <source>
        <dbReference type="SAM" id="MobiDB-lite"/>
    </source>
</evidence>
<comment type="caution">
    <text evidence="3">The sequence shown here is derived from an EMBL/GenBank/DDBJ whole genome shotgun (WGS) entry which is preliminary data.</text>
</comment>
<protein>
    <recommendedName>
        <fullName evidence="5">Lipoprotein</fullName>
    </recommendedName>
</protein>
<dbReference type="PROSITE" id="PS51257">
    <property type="entry name" value="PROKAR_LIPOPROTEIN"/>
    <property type="match status" value="1"/>
</dbReference>